<keyword evidence="8" id="KW-0804">Transcription</keyword>
<dbReference type="PROSITE" id="PS00028">
    <property type="entry name" value="ZINC_FINGER_C2H2_1"/>
    <property type="match status" value="2"/>
</dbReference>
<dbReference type="Pfam" id="PF00096">
    <property type="entry name" value="zf-C2H2"/>
    <property type="match status" value="2"/>
</dbReference>
<dbReference type="FunFam" id="3.30.160.60:FF:000141">
    <property type="entry name" value="C2H2 zinc finger protein"/>
    <property type="match status" value="1"/>
</dbReference>
<dbReference type="Proteomes" id="UP001239445">
    <property type="component" value="Unassembled WGS sequence"/>
</dbReference>
<feature type="region of interest" description="Disordered" evidence="11">
    <location>
        <begin position="202"/>
        <end position="221"/>
    </location>
</feature>
<evidence type="ECO:0000256" key="7">
    <source>
        <dbReference type="ARBA" id="ARBA00023125"/>
    </source>
</evidence>
<keyword evidence="9" id="KW-0539">Nucleus</keyword>
<feature type="region of interest" description="Disordered" evidence="11">
    <location>
        <begin position="111"/>
        <end position="134"/>
    </location>
</feature>
<evidence type="ECO:0000259" key="12">
    <source>
        <dbReference type="PROSITE" id="PS50157"/>
    </source>
</evidence>
<accession>A0AAJ0FDZ9</accession>
<organism evidence="13 14">
    <name type="scientific">Echria macrotheca</name>
    <dbReference type="NCBI Taxonomy" id="438768"/>
    <lineage>
        <taxon>Eukaryota</taxon>
        <taxon>Fungi</taxon>
        <taxon>Dikarya</taxon>
        <taxon>Ascomycota</taxon>
        <taxon>Pezizomycotina</taxon>
        <taxon>Sordariomycetes</taxon>
        <taxon>Sordariomycetidae</taxon>
        <taxon>Sordariales</taxon>
        <taxon>Schizotheciaceae</taxon>
        <taxon>Echria</taxon>
    </lineage>
</organism>
<keyword evidence="3" id="KW-0677">Repeat</keyword>
<gene>
    <name evidence="13" type="ORF">QBC47DRAFT_163140</name>
</gene>
<evidence type="ECO:0000256" key="3">
    <source>
        <dbReference type="ARBA" id="ARBA00022737"/>
    </source>
</evidence>
<protein>
    <recommendedName>
        <fullName evidence="12">C2H2-type domain-containing protein</fullName>
    </recommendedName>
</protein>
<dbReference type="PROSITE" id="PS50157">
    <property type="entry name" value="ZINC_FINGER_C2H2_2"/>
    <property type="match status" value="2"/>
</dbReference>
<keyword evidence="4 10" id="KW-0863">Zinc-finger</keyword>
<dbReference type="GO" id="GO:0003677">
    <property type="term" value="F:DNA binding"/>
    <property type="evidence" value="ECO:0007669"/>
    <property type="project" value="UniProtKB-KW"/>
</dbReference>
<keyword evidence="7" id="KW-0238">DNA-binding</keyword>
<evidence type="ECO:0000256" key="10">
    <source>
        <dbReference type="PROSITE-ProRule" id="PRU00042"/>
    </source>
</evidence>
<keyword evidence="14" id="KW-1185">Reference proteome</keyword>
<feature type="domain" description="C2H2-type" evidence="12">
    <location>
        <begin position="433"/>
        <end position="461"/>
    </location>
</feature>
<dbReference type="FunFam" id="3.30.160.60:FF:000027">
    <property type="entry name" value="zinc finger protein 3 homolog"/>
    <property type="match status" value="1"/>
</dbReference>
<evidence type="ECO:0000313" key="14">
    <source>
        <dbReference type="Proteomes" id="UP001239445"/>
    </source>
</evidence>
<dbReference type="EMBL" id="MU839830">
    <property type="protein sequence ID" value="KAK1757680.1"/>
    <property type="molecule type" value="Genomic_DNA"/>
</dbReference>
<evidence type="ECO:0000256" key="1">
    <source>
        <dbReference type="ARBA" id="ARBA00004123"/>
    </source>
</evidence>
<feature type="domain" description="C2H2-type" evidence="12">
    <location>
        <begin position="462"/>
        <end position="484"/>
    </location>
</feature>
<evidence type="ECO:0000256" key="6">
    <source>
        <dbReference type="ARBA" id="ARBA00023015"/>
    </source>
</evidence>
<feature type="compositionally biased region" description="Low complexity" evidence="11">
    <location>
        <begin position="364"/>
        <end position="379"/>
    </location>
</feature>
<keyword evidence="6" id="KW-0805">Transcription regulation</keyword>
<evidence type="ECO:0000256" key="8">
    <source>
        <dbReference type="ARBA" id="ARBA00023163"/>
    </source>
</evidence>
<feature type="region of interest" description="Disordered" evidence="11">
    <location>
        <begin position="363"/>
        <end position="427"/>
    </location>
</feature>
<dbReference type="InterPro" id="IPR050331">
    <property type="entry name" value="Zinc_finger"/>
</dbReference>
<feature type="region of interest" description="Disordered" evidence="11">
    <location>
        <begin position="537"/>
        <end position="561"/>
    </location>
</feature>
<evidence type="ECO:0000313" key="13">
    <source>
        <dbReference type="EMBL" id="KAK1757680.1"/>
    </source>
</evidence>
<dbReference type="SMART" id="SM00355">
    <property type="entry name" value="ZnF_C2H2"/>
    <property type="match status" value="2"/>
</dbReference>
<name>A0AAJ0FDZ9_9PEZI</name>
<keyword evidence="5" id="KW-0862">Zinc</keyword>
<sequence>MAGSVMAPNQNWFYYTHDANPQARQQAGHFVPQPLVLQSHQMARQAYPFVPTLPSTPLYSSRPSSASSLPPAHHVKHEYELMSSMLTPMASPKAMAHKPMIMLDTDLQAMQGGDYNPPTTPPLSSSGSISSPDSCDVLQTPSNPMFSGLEGIEGKQVCHVDVLPESFPPLDWTSYPSPTMTPVYLQSQTPVPQLSSLNSNLDVLSTTSSPPSLSPSPSYARSLSLDSCPESIESLDPRNLTVGTVDSTLAPDLSGLPYLGNEEEDHKFLLSGGELAPAEHPAASPNASLEFNAPISDSLHFDEVDAFASDSEFDELVNLGADHGRSRSNSDALSFHSGFSCDDNVEDFDGHPSKRRRMDFSEPAMNSAADSQSSNAQQQTTPAAESQSNNTSEGKTRSESTSNAGDAPQTPLPVQTNRRGRKQSLTEDPSKTFVCEICNRRFRRQEHLKRHYRSLHTQDKPFECGECGKKFSRSDNLTQHARTHGSGAIALSLIDDPEAMAAAHHGFSYHGMMVDHMASHGDLATMSKVLFQYSAEVPGSASELSSDDGSVGSGKKRRRDE</sequence>
<evidence type="ECO:0000256" key="4">
    <source>
        <dbReference type="ARBA" id="ARBA00022771"/>
    </source>
</evidence>
<reference evidence="13" key="1">
    <citation type="submission" date="2023-06" db="EMBL/GenBank/DDBJ databases">
        <title>Genome-scale phylogeny and comparative genomics of the fungal order Sordariales.</title>
        <authorList>
            <consortium name="Lawrence Berkeley National Laboratory"/>
            <person name="Hensen N."/>
            <person name="Bonometti L."/>
            <person name="Westerberg I."/>
            <person name="Brannstrom I.O."/>
            <person name="Guillou S."/>
            <person name="Cros-Aarteil S."/>
            <person name="Calhoun S."/>
            <person name="Haridas S."/>
            <person name="Kuo A."/>
            <person name="Mondo S."/>
            <person name="Pangilinan J."/>
            <person name="Riley R."/>
            <person name="Labutti K."/>
            <person name="Andreopoulos B."/>
            <person name="Lipzen A."/>
            <person name="Chen C."/>
            <person name="Yanf M."/>
            <person name="Daum C."/>
            <person name="Ng V."/>
            <person name="Clum A."/>
            <person name="Steindorff A."/>
            <person name="Ohm R."/>
            <person name="Martin F."/>
            <person name="Silar P."/>
            <person name="Natvig D."/>
            <person name="Lalanne C."/>
            <person name="Gautier V."/>
            <person name="Ament-Velasquez S.L."/>
            <person name="Kruys A."/>
            <person name="Hutchinson M.I."/>
            <person name="Powell A.J."/>
            <person name="Barry K."/>
            <person name="Miller A.N."/>
            <person name="Grigoriev I.V."/>
            <person name="Debuchy R."/>
            <person name="Gladieux P."/>
            <person name="Thoren M.H."/>
            <person name="Johannesson H."/>
        </authorList>
    </citation>
    <scope>NUCLEOTIDE SEQUENCE</scope>
    <source>
        <strain evidence="13">PSN4</strain>
    </source>
</reference>
<comment type="caution">
    <text evidence="13">The sequence shown here is derived from an EMBL/GenBank/DDBJ whole genome shotgun (WGS) entry which is preliminary data.</text>
</comment>
<dbReference type="SUPFAM" id="SSF57667">
    <property type="entry name" value="beta-beta-alpha zinc fingers"/>
    <property type="match status" value="1"/>
</dbReference>
<evidence type="ECO:0000256" key="11">
    <source>
        <dbReference type="SAM" id="MobiDB-lite"/>
    </source>
</evidence>
<proteinExistence type="predicted"/>
<dbReference type="GO" id="GO:0010468">
    <property type="term" value="P:regulation of gene expression"/>
    <property type="evidence" value="ECO:0007669"/>
    <property type="project" value="TreeGrafter"/>
</dbReference>
<dbReference type="PANTHER" id="PTHR16515:SF49">
    <property type="entry name" value="GASTRULA ZINC FINGER PROTEIN XLCGF49.1-LIKE-RELATED"/>
    <property type="match status" value="1"/>
</dbReference>
<dbReference type="InterPro" id="IPR036236">
    <property type="entry name" value="Znf_C2H2_sf"/>
</dbReference>
<dbReference type="InterPro" id="IPR013087">
    <property type="entry name" value="Znf_C2H2_type"/>
</dbReference>
<evidence type="ECO:0000256" key="5">
    <source>
        <dbReference type="ARBA" id="ARBA00022833"/>
    </source>
</evidence>
<feature type="compositionally biased region" description="Polar residues" evidence="11">
    <location>
        <begin position="380"/>
        <end position="404"/>
    </location>
</feature>
<comment type="subcellular location">
    <subcellularLocation>
        <location evidence="1">Nucleus</location>
    </subcellularLocation>
</comment>
<evidence type="ECO:0000256" key="2">
    <source>
        <dbReference type="ARBA" id="ARBA00022723"/>
    </source>
</evidence>
<dbReference type="GO" id="GO:0008270">
    <property type="term" value="F:zinc ion binding"/>
    <property type="evidence" value="ECO:0007669"/>
    <property type="project" value="UniProtKB-KW"/>
</dbReference>
<dbReference type="PANTHER" id="PTHR16515">
    <property type="entry name" value="PR DOMAIN ZINC FINGER PROTEIN"/>
    <property type="match status" value="1"/>
</dbReference>
<dbReference type="GO" id="GO:0005634">
    <property type="term" value="C:nucleus"/>
    <property type="evidence" value="ECO:0007669"/>
    <property type="project" value="UniProtKB-SubCell"/>
</dbReference>
<keyword evidence="2" id="KW-0479">Metal-binding</keyword>
<dbReference type="AlphaFoldDB" id="A0AAJ0FDZ9"/>
<feature type="compositionally biased region" description="Low complexity" evidence="11">
    <location>
        <begin position="122"/>
        <end position="134"/>
    </location>
</feature>
<dbReference type="Gene3D" id="3.30.160.60">
    <property type="entry name" value="Classic Zinc Finger"/>
    <property type="match status" value="2"/>
</dbReference>
<evidence type="ECO:0000256" key="9">
    <source>
        <dbReference type="ARBA" id="ARBA00023242"/>
    </source>
</evidence>